<dbReference type="KEGG" id="agv:OJF2_65360"/>
<dbReference type="Pfam" id="PF00012">
    <property type="entry name" value="HSP70"/>
    <property type="match status" value="3"/>
</dbReference>
<keyword evidence="7" id="KW-1185">Reference proteome</keyword>
<accession>A0A5B9WDI0</accession>
<dbReference type="InterPro" id="IPR029047">
    <property type="entry name" value="HSP70_peptide-bd_sf"/>
</dbReference>
<sequence length="564" mass="61090">MSQGEGQGLKRVYGIDLGTTYSAIAYVDEHGKAVVVPNQESERITPSVVLFDGDSVIVGNTAKESAKVEPHRVVSRVKQHMGDPNFVFEYEGKSYGPEDISSFILRKVTGDAALALPGEDVADVVITCPAYFGTPEREATANAGRLAGLNVRAILNEPTAAAIAYGLEQGEDQTVLVYDLGGGTFDITMIEIKDRLIRVICTGGDHRLGGTLWDEAIVMYLAEQFREQTGEESDPLDDPEVLNDLFLQAERGKKTLTQREKAPFRVTHAGKQARVELDRPKFEEITRHLLDRTIELTREMLADARAKGHASFDKIILVGGATRMPQVHARLVAEFEKEPESYDPDEAVAKGAALYGLKESLHDEVSSILAAGRDGEAGGAGAADSGPIDLSDVPEEEVAKALDHLEKQLGFTLTGPVRELVGTRIVNVLSKSLGVVARDDQSREVVVYLLPRNSEVPLERMTDFGTDAANQAAVDIRVMSGERDSTEPADCQEVGTATLNLPEQLPARSPIRVKFAINQDGRLNVSAVDLTAGGSIDVEFQTEAVLNSDEVEERSTALRLLTVS</sequence>
<reference evidence="6 7" key="1">
    <citation type="submission" date="2019-08" db="EMBL/GenBank/DDBJ databases">
        <title>Deep-cultivation of Planctomycetes and their phenomic and genomic characterization uncovers novel biology.</title>
        <authorList>
            <person name="Wiegand S."/>
            <person name="Jogler M."/>
            <person name="Boedeker C."/>
            <person name="Pinto D."/>
            <person name="Vollmers J."/>
            <person name="Rivas-Marin E."/>
            <person name="Kohn T."/>
            <person name="Peeters S.H."/>
            <person name="Heuer A."/>
            <person name="Rast P."/>
            <person name="Oberbeckmann S."/>
            <person name="Bunk B."/>
            <person name="Jeske O."/>
            <person name="Meyerdierks A."/>
            <person name="Storesund J.E."/>
            <person name="Kallscheuer N."/>
            <person name="Luecker S."/>
            <person name="Lage O.M."/>
            <person name="Pohl T."/>
            <person name="Merkel B.J."/>
            <person name="Hornburger P."/>
            <person name="Mueller R.-W."/>
            <person name="Bruemmer F."/>
            <person name="Labrenz M."/>
            <person name="Spormann A.M."/>
            <person name="Op den Camp H."/>
            <person name="Overmann J."/>
            <person name="Amann R."/>
            <person name="Jetten M.S.M."/>
            <person name="Mascher T."/>
            <person name="Medema M.H."/>
            <person name="Devos D.P."/>
            <person name="Kaster A.-K."/>
            <person name="Ovreas L."/>
            <person name="Rohde M."/>
            <person name="Galperin M.Y."/>
            <person name="Jogler C."/>
        </authorList>
    </citation>
    <scope>NUCLEOTIDE SEQUENCE [LARGE SCALE GENOMIC DNA]</scope>
    <source>
        <strain evidence="6 7">OJF2</strain>
    </source>
</reference>
<evidence type="ECO:0000313" key="7">
    <source>
        <dbReference type="Proteomes" id="UP000324233"/>
    </source>
</evidence>
<name>A0A5B9WDI0_9BACT</name>
<organism evidence="6 7">
    <name type="scientific">Aquisphaera giovannonii</name>
    <dbReference type="NCBI Taxonomy" id="406548"/>
    <lineage>
        <taxon>Bacteria</taxon>
        <taxon>Pseudomonadati</taxon>
        <taxon>Planctomycetota</taxon>
        <taxon>Planctomycetia</taxon>
        <taxon>Isosphaerales</taxon>
        <taxon>Isosphaeraceae</taxon>
        <taxon>Aquisphaera</taxon>
    </lineage>
</organism>
<evidence type="ECO:0000256" key="3">
    <source>
        <dbReference type="ARBA" id="ARBA00022840"/>
    </source>
</evidence>
<dbReference type="InterPro" id="IPR018181">
    <property type="entry name" value="Heat_shock_70_CS"/>
</dbReference>
<dbReference type="PANTHER" id="PTHR19375">
    <property type="entry name" value="HEAT SHOCK PROTEIN 70KDA"/>
    <property type="match status" value="1"/>
</dbReference>
<dbReference type="PROSITE" id="PS01036">
    <property type="entry name" value="HSP70_3"/>
    <property type="match status" value="1"/>
</dbReference>
<dbReference type="Gene3D" id="3.90.640.10">
    <property type="entry name" value="Actin, Chain A, domain 4"/>
    <property type="match status" value="1"/>
</dbReference>
<dbReference type="RefSeq" id="WP_246196253.1">
    <property type="nucleotide sequence ID" value="NZ_CP042997.1"/>
</dbReference>
<dbReference type="PROSITE" id="PS00297">
    <property type="entry name" value="HSP70_1"/>
    <property type="match status" value="1"/>
</dbReference>
<keyword evidence="3 5" id="KW-0067">ATP-binding</keyword>
<evidence type="ECO:0000256" key="1">
    <source>
        <dbReference type="ARBA" id="ARBA00007381"/>
    </source>
</evidence>
<comment type="similarity">
    <text evidence="1 5">Belongs to the heat shock protein 70 family.</text>
</comment>
<proteinExistence type="inferred from homology"/>
<evidence type="ECO:0000256" key="2">
    <source>
        <dbReference type="ARBA" id="ARBA00022741"/>
    </source>
</evidence>
<gene>
    <name evidence="6" type="primary">dnaK_4</name>
    <name evidence="6" type="ORF">OJF2_65360</name>
</gene>
<dbReference type="FunFam" id="3.30.420.40:FF:000071">
    <property type="entry name" value="Molecular chaperone DnaK"/>
    <property type="match status" value="1"/>
</dbReference>
<dbReference type="InterPro" id="IPR013126">
    <property type="entry name" value="Hsp_70_fam"/>
</dbReference>
<dbReference type="AlphaFoldDB" id="A0A5B9WDI0"/>
<dbReference type="SUPFAM" id="SSF100920">
    <property type="entry name" value="Heat shock protein 70kD (HSP70), peptide-binding domain"/>
    <property type="match status" value="1"/>
</dbReference>
<dbReference type="GO" id="GO:0140662">
    <property type="term" value="F:ATP-dependent protein folding chaperone"/>
    <property type="evidence" value="ECO:0007669"/>
    <property type="project" value="InterPro"/>
</dbReference>
<protein>
    <submittedName>
        <fullName evidence="6">Chaperone protein DnaK</fullName>
    </submittedName>
</protein>
<evidence type="ECO:0000256" key="5">
    <source>
        <dbReference type="RuleBase" id="RU003322"/>
    </source>
</evidence>
<dbReference type="PRINTS" id="PR00301">
    <property type="entry name" value="HEATSHOCK70"/>
</dbReference>
<keyword evidence="2 5" id="KW-0547">Nucleotide-binding</keyword>
<dbReference type="GO" id="GO:0005524">
    <property type="term" value="F:ATP binding"/>
    <property type="evidence" value="ECO:0007669"/>
    <property type="project" value="UniProtKB-KW"/>
</dbReference>
<dbReference type="Gene3D" id="3.30.420.40">
    <property type="match status" value="2"/>
</dbReference>
<dbReference type="PROSITE" id="PS00329">
    <property type="entry name" value="HSP70_2"/>
    <property type="match status" value="1"/>
</dbReference>
<dbReference type="Gene3D" id="2.60.34.10">
    <property type="entry name" value="Substrate Binding Domain Of DNAk, Chain A, domain 1"/>
    <property type="match status" value="1"/>
</dbReference>
<dbReference type="CDD" id="cd24029">
    <property type="entry name" value="ASKHA_NBD_HSP70_DnaK_HscA_HscC"/>
    <property type="match status" value="1"/>
</dbReference>
<dbReference type="InterPro" id="IPR043129">
    <property type="entry name" value="ATPase_NBD"/>
</dbReference>
<evidence type="ECO:0000313" key="6">
    <source>
        <dbReference type="EMBL" id="QEH37940.1"/>
    </source>
</evidence>
<dbReference type="Proteomes" id="UP000324233">
    <property type="component" value="Chromosome"/>
</dbReference>
<evidence type="ECO:0000256" key="4">
    <source>
        <dbReference type="ARBA" id="ARBA00023186"/>
    </source>
</evidence>
<keyword evidence="4" id="KW-0143">Chaperone</keyword>
<dbReference type="EMBL" id="CP042997">
    <property type="protein sequence ID" value="QEH37940.1"/>
    <property type="molecule type" value="Genomic_DNA"/>
</dbReference>
<dbReference type="SUPFAM" id="SSF53067">
    <property type="entry name" value="Actin-like ATPase domain"/>
    <property type="match status" value="2"/>
</dbReference>